<dbReference type="Proteomes" id="UP000037069">
    <property type="component" value="Unassembled WGS sequence"/>
</dbReference>
<dbReference type="AlphaFoldDB" id="A0A0L0C5K0"/>
<feature type="coiled-coil region" evidence="10">
    <location>
        <begin position="242"/>
        <end position="276"/>
    </location>
</feature>
<dbReference type="PANTHER" id="PTHR31598:SF1">
    <property type="entry name" value="DYNEIN REGULATORY COMPLEX PROTEIN 10"/>
    <property type="match status" value="1"/>
</dbReference>
<dbReference type="PANTHER" id="PTHR31598">
    <property type="entry name" value="IQ DOMAIN-CONTAINING PROTEIN D"/>
    <property type="match status" value="1"/>
</dbReference>
<accession>A0A0L0C5K0</accession>
<keyword evidence="6" id="KW-0282">Flagellum</keyword>
<dbReference type="STRING" id="7375.A0A0L0C5K0"/>
<comment type="subcellular location">
    <subcellularLocation>
        <location evidence="2">Cytoplasm</location>
        <location evidence="2">Cytoskeleton</location>
        <location evidence="2">Flagellum axoneme</location>
    </subcellularLocation>
</comment>
<feature type="non-terminal residue" evidence="12">
    <location>
        <position position="385"/>
    </location>
</feature>
<evidence type="ECO:0000256" key="10">
    <source>
        <dbReference type="SAM" id="Coils"/>
    </source>
</evidence>
<keyword evidence="5" id="KW-0963">Cytoplasm</keyword>
<comment type="caution">
    <text evidence="12">The sequence shown here is derived from an EMBL/GenBank/DDBJ whole genome shotgun (WGS) entry which is preliminary data.</text>
</comment>
<feature type="coiled-coil region" evidence="10">
    <location>
        <begin position="303"/>
        <end position="340"/>
    </location>
</feature>
<evidence type="ECO:0000256" key="2">
    <source>
        <dbReference type="ARBA" id="ARBA00004611"/>
    </source>
</evidence>
<organism evidence="12 13">
    <name type="scientific">Lucilia cuprina</name>
    <name type="common">Green bottle fly</name>
    <name type="synonym">Australian sheep blowfly</name>
    <dbReference type="NCBI Taxonomy" id="7375"/>
    <lineage>
        <taxon>Eukaryota</taxon>
        <taxon>Metazoa</taxon>
        <taxon>Ecdysozoa</taxon>
        <taxon>Arthropoda</taxon>
        <taxon>Hexapoda</taxon>
        <taxon>Insecta</taxon>
        <taxon>Pterygota</taxon>
        <taxon>Neoptera</taxon>
        <taxon>Endopterygota</taxon>
        <taxon>Diptera</taxon>
        <taxon>Brachycera</taxon>
        <taxon>Muscomorpha</taxon>
        <taxon>Oestroidea</taxon>
        <taxon>Calliphoridae</taxon>
        <taxon>Luciliinae</taxon>
        <taxon>Lucilia</taxon>
    </lineage>
</organism>
<evidence type="ECO:0000256" key="6">
    <source>
        <dbReference type="ARBA" id="ARBA00022846"/>
    </source>
</evidence>
<dbReference type="EMBL" id="JRES01000890">
    <property type="protein sequence ID" value="KNC27522.1"/>
    <property type="molecule type" value="Genomic_DNA"/>
</dbReference>
<evidence type="ECO:0000256" key="8">
    <source>
        <dbReference type="ARBA" id="ARBA00023212"/>
    </source>
</evidence>
<evidence type="ECO:0000256" key="5">
    <source>
        <dbReference type="ARBA" id="ARBA00022490"/>
    </source>
</evidence>
<dbReference type="OrthoDB" id="536093at2759"/>
<keyword evidence="10" id="KW-0175">Coiled coil</keyword>
<proteinExistence type="inferred from homology"/>
<dbReference type="InterPro" id="IPR042815">
    <property type="entry name" value="DRC10"/>
</dbReference>
<protein>
    <recommendedName>
        <fullName evidence="4">Dynein regulatory complex protein 10</fullName>
    </recommendedName>
</protein>
<reference evidence="12 13" key="1">
    <citation type="journal article" date="2015" name="Nat. Commun.">
        <title>Lucilia cuprina genome unlocks parasitic fly biology to underpin future interventions.</title>
        <authorList>
            <person name="Anstead C.A."/>
            <person name="Korhonen P.K."/>
            <person name="Young N.D."/>
            <person name="Hall R.S."/>
            <person name="Jex A.R."/>
            <person name="Murali S.C."/>
            <person name="Hughes D.S."/>
            <person name="Lee S.F."/>
            <person name="Perry T."/>
            <person name="Stroehlein A.J."/>
            <person name="Ansell B.R."/>
            <person name="Breugelmans B."/>
            <person name="Hofmann A."/>
            <person name="Qu J."/>
            <person name="Dugan S."/>
            <person name="Lee S.L."/>
            <person name="Chao H."/>
            <person name="Dinh H."/>
            <person name="Han Y."/>
            <person name="Doddapaneni H.V."/>
            <person name="Worley K.C."/>
            <person name="Muzny D.M."/>
            <person name="Ioannidis P."/>
            <person name="Waterhouse R.M."/>
            <person name="Zdobnov E.M."/>
            <person name="James P.J."/>
            <person name="Bagnall N.H."/>
            <person name="Kotze A.C."/>
            <person name="Gibbs R.A."/>
            <person name="Richards S."/>
            <person name="Batterham P."/>
            <person name="Gasser R.B."/>
        </authorList>
    </citation>
    <scope>NUCLEOTIDE SEQUENCE [LARGE SCALE GENOMIC DNA]</scope>
    <source>
        <strain evidence="12 13">LS</strain>
        <tissue evidence="12">Full body</tissue>
    </source>
</reference>
<evidence type="ECO:0000256" key="9">
    <source>
        <dbReference type="ARBA" id="ARBA00023273"/>
    </source>
</evidence>
<keyword evidence="9" id="KW-0966">Cell projection</keyword>
<evidence type="ECO:0000256" key="3">
    <source>
        <dbReference type="ARBA" id="ARBA00009071"/>
    </source>
</evidence>
<feature type="region of interest" description="Disordered" evidence="11">
    <location>
        <begin position="366"/>
        <end position="385"/>
    </location>
</feature>
<evidence type="ECO:0000256" key="1">
    <source>
        <dbReference type="ARBA" id="ARBA00003029"/>
    </source>
</evidence>
<dbReference type="OMA" id="KYDLEMG"/>
<evidence type="ECO:0000313" key="12">
    <source>
        <dbReference type="EMBL" id="KNC27522.1"/>
    </source>
</evidence>
<evidence type="ECO:0000256" key="11">
    <source>
        <dbReference type="SAM" id="MobiDB-lite"/>
    </source>
</evidence>
<keyword evidence="7" id="KW-0969">Cilium</keyword>
<comment type="similarity">
    <text evidence="3">Belongs to the DRC10 family.</text>
</comment>
<name>A0A0L0C5K0_LUCCU</name>
<comment type="function">
    <text evidence="1">Component of the nexin-dynein regulatory complex (N-DRC), a key regulator of ciliary/flagellar motility which maintains the alignment and integrity of the distal axoneme and regulates microtubule sliding in motile axonemes.</text>
</comment>
<sequence>MFNKKIKPQKMQKLKQINSSQDNEEISLERQTQINSIIRIMRESLDKLRISLILPQIFENFLTVQQRLRGSQYEMCIEWIKKYIQEKNMVAANNSPPYLNYHLIKIIDFFHENLQLFEYFQDFFNDLTTADKSLIDTFQLLLKITEDRLKKSAISELNKEKRIHEVYHENQSIQKNIKVFQNLLKSQRLNLKWKMAAKDGIIQKYEKDLATCKYENNIKIKQEIVRSSRLIGQIHASSVLKQKELEEELERIKISYEQLLKENLKQERTARDEKNKLLLQLQALIKKFDQTMGDKIKENMFLQEEYERQKKSFEEFLIEYNREELEYEQIVRAKEEEEKRQHEQKILLFMMNRSARVIQKHWRKFRRAQKKAAKRGKSRGKSKKK</sequence>
<evidence type="ECO:0000256" key="7">
    <source>
        <dbReference type="ARBA" id="ARBA00023069"/>
    </source>
</evidence>
<gene>
    <name evidence="12" type="ORF">FF38_12320</name>
</gene>
<keyword evidence="8" id="KW-0206">Cytoskeleton</keyword>
<evidence type="ECO:0000256" key="4">
    <source>
        <dbReference type="ARBA" id="ARBA00021752"/>
    </source>
</evidence>
<keyword evidence="13" id="KW-1185">Reference proteome</keyword>
<evidence type="ECO:0000313" key="13">
    <source>
        <dbReference type="Proteomes" id="UP000037069"/>
    </source>
</evidence>